<feature type="domain" description="Protein kinase" evidence="2">
    <location>
        <begin position="316"/>
        <end position="587"/>
    </location>
</feature>
<dbReference type="Pfam" id="PF00069">
    <property type="entry name" value="Pkinase"/>
    <property type="match status" value="1"/>
</dbReference>
<dbReference type="PANTHER" id="PTHR24359:SF1">
    <property type="entry name" value="INHIBITOR OF NUCLEAR FACTOR KAPPA-B KINASE EPSILON SUBUNIT HOMOLOG 1-RELATED"/>
    <property type="match status" value="1"/>
</dbReference>
<dbReference type="AlphaFoldDB" id="A0ABD2HZE7"/>
<proteinExistence type="predicted"/>
<evidence type="ECO:0000259" key="2">
    <source>
        <dbReference type="PROSITE" id="PS50011"/>
    </source>
</evidence>
<protein>
    <recommendedName>
        <fullName evidence="2">Protein kinase domain-containing protein</fullName>
    </recommendedName>
</protein>
<feature type="compositionally biased region" description="Acidic residues" evidence="1">
    <location>
        <begin position="36"/>
        <end position="46"/>
    </location>
</feature>
<dbReference type="Gene3D" id="1.10.510.10">
    <property type="entry name" value="Transferase(Phosphotransferase) domain 1"/>
    <property type="match status" value="1"/>
</dbReference>
<dbReference type="Gene3D" id="3.30.200.20">
    <property type="entry name" value="Phosphorylase Kinase, domain 1"/>
    <property type="match status" value="1"/>
</dbReference>
<gene>
    <name evidence="3" type="ORF">niasHT_038684</name>
</gene>
<evidence type="ECO:0000313" key="4">
    <source>
        <dbReference type="Proteomes" id="UP001620626"/>
    </source>
</evidence>
<organism evidence="3 4">
    <name type="scientific">Heterodera trifolii</name>
    <dbReference type="NCBI Taxonomy" id="157864"/>
    <lineage>
        <taxon>Eukaryota</taxon>
        <taxon>Metazoa</taxon>
        <taxon>Ecdysozoa</taxon>
        <taxon>Nematoda</taxon>
        <taxon>Chromadorea</taxon>
        <taxon>Rhabditida</taxon>
        <taxon>Tylenchina</taxon>
        <taxon>Tylenchomorpha</taxon>
        <taxon>Tylenchoidea</taxon>
        <taxon>Heteroderidae</taxon>
        <taxon>Heteroderinae</taxon>
        <taxon>Heterodera</taxon>
    </lineage>
</organism>
<sequence>MAASKKVVPTMEKHHFTAPQHQRVQAVAAAAAPPPTDDEEEQEDSFCWDSRDGSMSPSPKHSASSSHSSSPSRHNSANSNANNRAWAKRSVPAKLRQGGMFNGTSPLHVAALFASAAKAAVIGTGTDTALARDENVSRLFMNSDEVFKMWEENIRLAEDEPYHQQQNGRGMRKNASMHERRGVGGVARHGGSNGIVSGGDIGGILQRAQSTDIVALAAAQQQCSSGAASPLAKCGSLKLSTGSMPSERLEVVALQRQQRSTSMQQKMAPPCHKASSQQSLVDAVPKRRASTLSDRWHGAAGSGALAITKVALDNDYNMLKEFSSGHFGTVQLAEHKQSRQKVSLKMFERPGTKQADFLHEYQLARFFSAHPNILNTFDGCYETDDESAFFFVQECAFGQLSLRELLTNHPGGLSEQATKLIGLKLLGAVEFMHGEGLAHRNIRAESVLILDPNKLTRVKLTDLWLAKPSSSTVRHQEMVNSYSSPELCDKVPNESYTVTTSVDIWAIGILMAYCIKGKFPWQKATIMCKPFWEWDQWMKRKVPQLPRYWDVFSEKALKLFKHTLNPKAKERWEARELKKFVEKERLLKTKGPSVDDKVYYPDDEDCVFTTDNVEEHQQQQKPQPKKSMIGQWLNHTFNAMTEISEQVVSARDDD</sequence>
<dbReference type="InterPro" id="IPR000719">
    <property type="entry name" value="Prot_kinase_dom"/>
</dbReference>
<reference evidence="3 4" key="1">
    <citation type="submission" date="2024-10" db="EMBL/GenBank/DDBJ databases">
        <authorList>
            <person name="Kim D."/>
        </authorList>
    </citation>
    <scope>NUCLEOTIDE SEQUENCE [LARGE SCALE GENOMIC DNA]</scope>
    <source>
        <strain evidence="3">BH-2024</strain>
    </source>
</reference>
<accession>A0ABD2HZE7</accession>
<dbReference type="EMBL" id="JBICBT010001319">
    <property type="protein sequence ID" value="KAL3073327.1"/>
    <property type="molecule type" value="Genomic_DNA"/>
</dbReference>
<dbReference type="Proteomes" id="UP001620626">
    <property type="component" value="Unassembled WGS sequence"/>
</dbReference>
<dbReference type="PANTHER" id="PTHR24359">
    <property type="entry name" value="SERINE/THREONINE-PROTEIN KINASE SBK1"/>
    <property type="match status" value="1"/>
</dbReference>
<evidence type="ECO:0000256" key="1">
    <source>
        <dbReference type="SAM" id="MobiDB-lite"/>
    </source>
</evidence>
<dbReference type="InterPro" id="IPR011009">
    <property type="entry name" value="Kinase-like_dom_sf"/>
</dbReference>
<evidence type="ECO:0000313" key="3">
    <source>
        <dbReference type="EMBL" id="KAL3073327.1"/>
    </source>
</evidence>
<feature type="compositionally biased region" description="Low complexity" evidence="1">
    <location>
        <begin position="56"/>
        <end position="85"/>
    </location>
</feature>
<keyword evidence="4" id="KW-1185">Reference proteome</keyword>
<dbReference type="SUPFAM" id="SSF56112">
    <property type="entry name" value="Protein kinase-like (PK-like)"/>
    <property type="match status" value="1"/>
</dbReference>
<dbReference type="PROSITE" id="PS50011">
    <property type="entry name" value="PROTEIN_KINASE_DOM"/>
    <property type="match status" value="1"/>
</dbReference>
<feature type="region of interest" description="Disordered" evidence="1">
    <location>
        <begin position="1"/>
        <end position="85"/>
    </location>
</feature>
<comment type="caution">
    <text evidence="3">The sequence shown here is derived from an EMBL/GenBank/DDBJ whole genome shotgun (WGS) entry which is preliminary data.</text>
</comment>
<name>A0ABD2HZE7_9BILA</name>
<feature type="compositionally biased region" description="Low complexity" evidence="1">
    <location>
        <begin position="18"/>
        <end position="31"/>
    </location>
</feature>